<keyword evidence="2" id="KW-0238">DNA-binding</keyword>
<dbReference type="PANTHER" id="PTHR30136:SF24">
    <property type="entry name" value="HTH-TYPE TRANSCRIPTIONAL REPRESSOR ALLR"/>
    <property type="match status" value="1"/>
</dbReference>
<dbReference type="SUPFAM" id="SSF46785">
    <property type="entry name" value="Winged helix' DNA-binding domain"/>
    <property type="match status" value="1"/>
</dbReference>
<dbReference type="EMBL" id="BSYI01000026">
    <property type="protein sequence ID" value="GMG83925.1"/>
    <property type="molecule type" value="Genomic_DNA"/>
</dbReference>
<evidence type="ECO:0000313" key="6">
    <source>
        <dbReference type="EMBL" id="GMG83925.1"/>
    </source>
</evidence>
<evidence type="ECO:0000259" key="5">
    <source>
        <dbReference type="PROSITE" id="PS51078"/>
    </source>
</evidence>
<evidence type="ECO:0000256" key="2">
    <source>
        <dbReference type="ARBA" id="ARBA00023125"/>
    </source>
</evidence>
<accession>A0ABQ6LL16</accession>
<evidence type="ECO:0000256" key="3">
    <source>
        <dbReference type="ARBA" id="ARBA00023163"/>
    </source>
</evidence>
<name>A0ABQ6LL16_9RHOB</name>
<dbReference type="Proteomes" id="UP001239909">
    <property type="component" value="Unassembled WGS sequence"/>
</dbReference>
<dbReference type="InterPro" id="IPR014757">
    <property type="entry name" value="Tscrpt_reg_IclR_C"/>
</dbReference>
<dbReference type="Pfam" id="PF09339">
    <property type="entry name" value="HTH_IclR"/>
    <property type="match status" value="1"/>
</dbReference>
<evidence type="ECO:0000256" key="1">
    <source>
        <dbReference type="ARBA" id="ARBA00023015"/>
    </source>
</evidence>
<dbReference type="InterPro" id="IPR029016">
    <property type="entry name" value="GAF-like_dom_sf"/>
</dbReference>
<dbReference type="Gene3D" id="3.30.450.40">
    <property type="match status" value="1"/>
</dbReference>
<dbReference type="SMART" id="SM00346">
    <property type="entry name" value="HTH_ICLR"/>
    <property type="match status" value="1"/>
</dbReference>
<dbReference type="PANTHER" id="PTHR30136">
    <property type="entry name" value="HELIX-TURN-HELIX TRANSCRIPTIONAL REGULATOR, ICLR FAMILY"/>
    <property type="match status" value="1"/>
</dbReference>
<dbReference type="SUPFAM" id="SSF55781">
    <property type="entry name" value="GAF domain-like"/>
    <property type="match status" value="1"/>
</dbReference>
<feature type="domain" description="IclR-ED" evidence="5">
    <location>
        <begin position="76"/>
        <end position="259"/>
    </location>
</feature>
<dbReference type="InterPro" id="IPR036390">
    <property type="entry name" value="WH_DNA-bd_sf"/>
</dbReference>
<dbReference type="InterPro" id="IPR036388">
    <property type="entry name" value="WH-like_DNA-bd_sf"/>
</dbReference>
<proteinExistence type="predicted"/>
<gene>
    <name evidence="6" type="ORF">LNKW23_31390</name>
</gene>
<dbReference type="RefSeq" id="WP_285672769.1">
    <property type="nucleotide sequence ID" value="NZ_BSYI01000026.1"/>
</dbReference>
<comment type="caution">
    <text evidence="6">The sequence shown here is derived from an EMBL/GenBank/DDBJ whole genome shotgun (WGS) entry which is preliminary data.</text>
</comment>
<feature type="domain" description="HTH iclR-type" evidence="4">
    <location>
        <begin position="13"/>
        <end position="75"/>
    </location>
</feature>
<dbReference type="InterPro" id="IPR050707">
    <property type="entry name" value="HTH_MetabolicPath_Reg"/>
</dbReference>
<dbReference type="Gene3D" id="1.10.10.10">
    <property type="entry name" value="Winged helix-like DNA-binding domain superfamily/Winged helix DNA-binding domain"/>
    <property type="match status" value="1"/>
</dbReference>
<dbReference type="InterPro" id="IPR005471">
    <property type="entry name" value="Tscrpt_reg_IclR_N"/>
</dbReference>
<dbReference type="PROSITE" id="PS51078">
    <property type="entry name" value="ICLR_ED"/>
    <property type="match status" value="1"/>
</dbReference>
<evidence type="ECO:0000313" key="7">
    <source>
        <dbReference type="Proteomes" id="UP001239909"/>
    </source>
</evidence>
<evidence type="ECO:0000259" key="4">
    <source>
        <dbReference type="PROSITE" id="PS51077"/>
    </source>
</evidence>
<sequence>MDGADKDKPDSNVPTNLRLLLILERIAKVGVPVTPTEINEAIGLPKPTIHRLFATLEAEGFLMREVDGRSYSPGRRLRNLSVNVLSSLRVRTARLAVLGALAEEIGETCNIAVPDREAMIYLDRVETKWPLRIQLPVGTEVPFYCTASGKMYLSTLNATHLKRYLGAAHLAARTPHTITDRERLAAEIALTRERGHSEDAEEFMEGMIAIAMPILDDQERLLATVSFHAPTMRLSLAAARSHVPRLRQAAAELSHLAML</sequence>
<organism evidence="6 7">
    <name type="scientific">Paralimibaculum aggregatum</name>
    <dbReference type="NCBI Taxonomy" id="3036245"/>
    <lineage>
        <taxon>Bacteria</taxon>
        <taxon>Pseudomonadati</taxon>
        <taxon>Pseudomonadota</taxon>
        <taxon>Alphaproteobacteria</taxon>
        <taxon>Rhodobacterales</taxon>
        <taxon>Paracoccaceae</taxon>
        <taxon>Paralimibaculum</taxon>
    </lineage>
</organism>
<dbReference type="Pfam" id="PF01614">
    <property type="entry name" value="IclR_C"/>
    <property type="match status" value="1"/>
</dbReference>
<protein>
    <submittedName>
        <fullName evidence="6">IclR family transcriptional regulator</fullName>
    </submittedName>
</protein>
<keyword evidence="1" id="KW-0805">Transcription regulation</keyword>
<reference evidence="6 7" key="1">
    <citation type="submission" date="2023-04" db="EMBL/GenBank/DDBJ databases">
        <title>Marinoamorphus aggregata gen. nov., sp. Nov., isolate from tissue of brittle star Ophioplocus japonicus.</title>
        <authorList>
            <person name="Kawano K."/>
            <person name="Sawayama S."/>
            <person name="Nakagawa S."/>
        </authorList>
    </citation>
    <scope>NUCLEOTIDE SEQUENCE [LARGE SCALE GENOMIC DNA]</scope>
    <source>
        <strain evidence="6 7">NKW23</strain>
    </source>
</reference>
<keyword evidence="3" id="KW-0804">Transcription</keyword>
<dbReference type="PROSITE" id="PS51077">
    <property type="entry name" value="HTH_ICLR"/>
    <property type="match status" value="1"/>
</dbReference>
<keyword evidence="7" id="KW-1185">Reference proteome</keyword>